<dbReference type="AlphaFoldDB" id="A0A2P2Q1V7"/>
<protein>
    <submittedName>
        <fullName evidence="1">Uncharacterized protein</fullName>
    </submittedName>
</protein>
<reference evidence="1" key="1">
    <citation type="submission" date="2018-02" db="EMBL/GenBank/DDBJ databases">
        <title>Rhizophora mucronata_Transcriptome.</title>
        <authorList>
            <person name="Meera S.P."/>
            <person name="Sreeshan A."/>
            <person name="Augustine A."/>
        </authorList>
    </citation>
    <scope>NUCLEOTIDE SEQUENCE</scope>
    <source>
        <tissue evidence="1">Leaf</tissue>
    </source>
</reference>
<sequence>MKKHIGMVRFGYLEYGDYIDSLNFAVKVGG</sequence>
<name>A0A2P2Q1V7_RHIMU</name>
<proteinExistence type="predicted"/>
<accession>A0A2P2Q1V7</accession>
<organism evidence="1">
    <name type="scientific">Rhizophora mucronata</name>
    <name type="common">Asiatic mangrove</name>
    <dbReference type="NCBI Taxonomy" id="61149"/>
    <lineage>
        <taxon>Eukaryota</taxon>
        <taxon>Viridiplantae</taxon>
        <taxon>Streptophyta</taxon>
        <taxon>Embryophyta</taxon>
        <taxon>Tracheophyta</taxon>
        <taxon>Spermatophyta</taxon>
        <taxon>Magnoliopsida</taxon>
        <taxon>eudicotyledons</taxon>
        <taxon>Gunneridae</taxon>
        <taxon>Pentapetalae</taxon>
        <taxon>rosids</taxon>
        <taxon>fabids</taxon>
        <taxon>Malpighiales</taxon>
        <taxon>Rhizophoraceae</taxon>
        <taxon>Rhizophora</taxon>
    </lineage>
</organism>
<dbReference type="EMBL" id="GGEC01080461">
    <property type="protein sequence ID" value="MBX60945.1"/>
    <property type="molecule type" value="Transcribed_RNA"/>
</dbReference>
<evidence type="ECO:0000313" key="1">
    <source>
        <dbReference type="EMBL" id="MBX60945.1"/>
    </source>
</evidence>